<proteinExistence type="predicted"/>
<comment type="caution">
    <text evidence="1">The sequence shown here is derived from an EMBL/GenBank/DDBJ whole genome shotgun (WGS) entry which is preliminary data.</text>
</comment>
<organism evidence="1 2">
    <name type="scientific">Paenibacillus radicis</name>
    <name type="common">ex Gao et al. 2016</name>
    <dbReference type="NCBI Taxonomy" id="1737354"/>
    <lineage>
        <taxon>Bacteria</taxon>
        <taxon>Bacillati</taxon>
        <taxon>Bacillota</taxon>
        <taxon>Bacilli</taxon>
        <taxon>Bacillales</taxon>
        <taxon>Paenibacillaceae</taxon>
        <taxon>Paenibacillus</taxon>
    </lineage>
</organism>
<protein>
    <submittedName>
        <fullName evidence="1">Uncharacterized protein</fullName>
    </submittedName>
</protein>
<gene>
    <name evidence="1" type="ORF">GCM10010918_56500</name>
</gene>
<dbReference type="Proteomes" id="UP000600247">
    <property type="component" value="Unassembled WGS sequence"/>
</dbReference>
<keyword evidence="2" id="KW-1185">Reference proteome</keyword>
<accession>A0A917MBZ7</accession>
<evidence type="ECO:0000313" key="1">
    <source>
        <dbReference type="EMBL" id="GGG90306.1"/>
    </source>
</evidence>
<evidence type="ECO:0000313" key="2">
    <source>
        <dbReference type="Proteomes" id="UP000600247"/>
    </source>
</evidence>
<dbReference type="AlphaFoldDB" id="A0A917MBZ7"/>
<sequence length="55" mass="6584">MYKVIDDINADAIWIPDRRFLYAKESDYYERDPFTGTLFHFEQNFLNIYSGASII</sequence>
<reference evidence="1 2" key="1">
    <citation type="journal article" date="2014" name="Int. J. Syst. Evol. Microbiol.">
        <title>Complete genome sequence of Corynebacterium casei LMG S-19264T (=DSM 44701T), isolated from a smear-ripened cheese.</title>
        <authorList>
            <consortium name="US DOE Joint Genome Institute (JGI-PGF)"/>
            <person name="Walter F."/>
            <person name="Albersmeier A."/>
            <person name="Kalinowski J."/>
            <person name="Ruckert C."/>
        </authorList>
    </citation>
    <scope>NUCLEOTIDE SEQUENCE [LARGE SCALE GENOMIC DNA]</scope>
    <source>
        <strain evidence="1 2">CGMCC 1.15286</strain>
    </source>
</reference>
<dbReference type="EMBL" id="BMHY01000024">
    <property type="protein sequence ID" value="GGG90306.1"/>
    <property type="molecule type" value="Genomic_DNA"/>
</dbReference>
<name>A0A917MBZ7_9BACL</name>